<comment type="similarity">
    <text evidence="1">Belongs to the protease inhibitor I9 family.</text>
</comment>
<dbReference type="PANTHER" id="PTHR28288">
    <property type="entry name" value="PROTEASE B INHIBITOR 2"/>
    <property type="match status" value="1"/>
</dbReference>
<reference evidence="2 3" key="1">
    <citation type="journal article" date="2020" name="Elife">
        <title>Loss of centromere function drives karyotype evolution in closely related Malassezia species.</title>
        <authorList>
            <person name="Sankaranarayanan S.R."/>
            <person name="Ianiri G."/>
            <person name="Coelho M.A."/>
            <person name="Reza M.H."/>
            <person name="Thimmappa B.C."/>
            <person name="Ganguly P."/>
            <person name="Vadnala R.N."/>
            <person name="Sun S."/>
            <person name="Siddharthan R."/>
            <person name="Tellgren-Roth C."/>
            <person name="Dawson T.L."/>
            <person name="Heitman J."/>
            <person name="Sanyal K."/>
        </authorList>
    </citation>
    <scope>NUCLEOTIDE SEQUENCE [LARGE SCALE GENOMIC DNA]</scope>
    <source>
        <strain evidence="2">CBS14141</strain>
    </source>
</reference>
<dbReference type="SUPFAM" id="SSF54897">
    <property type="entry name" value="Protease propeptides/inhibitors"/>
    <property type="match status" value="1"/>
</dbReference>
<dbReference type="Gene3D" id="3.30.70.80">
    <property type="entry name" value="Peptidase S8 propeptide/proteinase inhibitor I9"/>
    <property type="match status" value="1"/>
</dbReference>
<dbReference type="InterPro" id="IPR052471">
    <property type="entry name" value="PBI_I9"/>
</dbReference>
<gene>
    <name evidence="2" type="ORF">GLX27_002494</name>
</gene>
<proteinExistence type="inferred from homology"/>
<dbReference type="InterPro" id="IPR037045">
    <property type="entry name" value="S8pro/Inhibitor_I9_sf"/>
</dbReference>
<evidence type="ECO:0000256" key="1">
    <source>
        <dbReference type="ARBA" id="ARBA00038069"/>
    </source>
</evidence>
<dbReference type="Proteomes" id="UP000818624">
    <property type="component" value="Chromosome 2"/>
</dbReference>
<keyword evidence="3" id="KW-1185">Reference proteome</keyword>
<protein>
    <submittedName>
        <fullName evidence="2">Uncharacterized protein</fullName>
    </submittedName>
</protein>
<dbReference type="EMBL" id="CP046235">
    <property type="protein sequence ID" value="WFD47831.1"/>
    <property type="molecule type" value="Genomic_DNA"/>
</dbReference>
<evidence type="ECO:0000313" key="2">
    <source>
        <dbReference type="EMBL" id="WFD47831.1"/>
    </source>
</evidence>
<sequence>MFRKSATDKDVDKYVDEVQQQGGTIQQRYNADFLRGFAARMPPNYVEKLEQSKKDDGLMYAPY</sequence>
<evidence type="ECO:0000313" key="3">
    <source>
        <dbReference type="Proteomes" id="UP000818624"/>
    </source>
</evidence>
<organism evidence="2 3">
    <name type="scientific">Malassezia furfur</name>
    <name type="common">Pityriasis versicolor infection agent</name>
    <name type="synonym">Pityrosporum furfur</name>
    <dbReference type="NCBI Taxonomy" id="55194"/>
    <lineage>
        <taxon>Eukaryota</taxon>
        <taxon>Fungi</taxon>
        <taxon>Dikarya</taxon>
        <taxon>Basidiomycota</taxon>
        <taxon>Ustilaginomycotina</taxon>
        <taxon>Malasseziomycetes</taxon>
        <taxon>Malasseziales</taxon>
        <taxon>Malasseziaceae</taxon>
        <taxon>Malassezia</taxon>
    </lineage>
</organism>
<accession>A0ABY8EQG4</accession>
<dbReference type="PANTHER" id="PTHR28288:SF2">
    <property type="entry name" value="PROTEASE B INHIBITOR 2"/>
    <property type="match status" value="1"/>
</dbReference>
<name>A0ABY8EQG4_MALFU</name>